<dbReference type="SUPFAM" id="SSF54427">
    <property type="entry name" value="NTF2-like"/>
    <property type="match status" value="1"/>
</dbReference>
<dbReference type="RefSeq" id="WP_068755742.1">
    <property type="nucleotide sequence ID" value="NZ_KQ950181.1"/>
</dbReference>
<evidence type="ECO:0000313" key="3">
    <source>
        <dbReference type="Proteomes" id="UP000074382"/>
    </source>
</evidence>
<dbReference type="OrthoDB" id="582586at2"/>
<dbReference type="EMBL" id="LGEM01000018">
    <property type="protein sequence ID" value="KUP97919.1"/>
    <property type="molecule type" value="Genomic_DNA"/>
</dbReference>
<gene>
    <name evidence="2" type="ORF">AC529_04225</name>
</gene>
<reference evidence="3" key="1">
    <citation type="journal article" date="2017" name="Acta Aliment.">
        <title>Plant polysaccharide degrading enzyme system of Thermpbifida cellulosilytica TB100 revealed by de novo genome project data.</title>
        <authorList>
            <person name="Toth A."/>
            <person name="Baka E."/>
            <person name="Luzics S."/>
            <person name="Bata-Vidacs I."/>
            <person name="Nagy I."/>
            <person name="Balint B."/>
            <person name="Herceg R."/>
            <person name="Olasz F."/>
            <person name="Wilk T."/>
            <person name="Nagy T."/>
            <person name="Kriszt B."/>
            <person name="Nagy I."/>
            <person name="Kukolya J."/>
        </authorList>
    </citation>
    <scope>NUCLEOTIDE SEQUENCE [LARGE SCALE GENOMIC DNA]</scope>
    <source>
        <strain evidence="3">TB100</strain>
    </source>
</reference>
<protein>
    <recommendedName>
        <fullName evidence="1">SnoaL-like domain-containing protein</fullName>
    </recommendedName>
</protein>
<keyword evidence="3" id="KW-1185">Reference proteome</keyword>
<evidence type="ECO:0000259" key="1">
    <source>
        <dbReference type="Pfam" id="PF13577"/>
    </source>
</evidence>
<dbReference type="AlphaFoldDB" id="A0A147KL05"/>
<dbReference type="InterPro" id="IPR032710">
    <property type="entry name" value="NTF2-like_dom_sf"/>
</dbReference>
<dbReference type="PATRIC" id="fig|665004.4.peg.2138"/>
<dbReference type="STRING" id="665004.AC529_04225"/>
<comment type="caution">
    <text evidence="2">The sequence shown here is derived from an EMBL/GenBank/DDBJ whole genome shotgun (WGS) entry which is preliminary data.</text>
</comment>
<name>A0A147KL05_THECS</name>
<dbReference type="InterPro" id="IPR037401">
    <property type="entry name" value="SnoaL-like"/>
</dbReference>
<proteinExistence type="predicted"/>
<evidence type="ECO:0000313" key="2">
    <source>
        <dbReference type="EMBL" id="KUP97919.1"/>
    </source>
</evidence>
<feature type="domain" description="SnoaL-like" evidence="1">
    <location>
        <begin position="5"/>
        <end position="123"/>
    </location>
</feature>
<dbReference type="Proteomes" id="UP000074382">
    <property type="component" value="Unassembled WGS sequence"/>
</dbReference>
<accession>A0A147KL05</accession>
<dbReference type="Gene3D" id="3.10.450.50">
    <property type="match status" value="1"/>
</dbReference>
<dbReference type="Pfam" id="PF13577">
    <property type="entry name" value="SnoaL_4"/>
    <property type="match status" value="1"/>
</dbReference>
<organism evidence="2 3">
    <name type="scientific">Thermobifida cellulosilytica TB100</name>
    <dbReference type="NCBI Taxonomy" id="665004"/>
    <lineage>
        <taxon>Bacteria</taxon>
        <taxon>Bacillati</taxon>
        <taxon>Actinomycetota</taxon>
        <taxon>Actinomycetes</taxon>
        <taxon>Streptosporangiales</taxon>
        <taxon>Nocardiopsidaceae</taxon>
        <taxon>Thermobifida</taxon>
    </lineage>
</organism>
<sequence length="130" mass="14481">MDRTEAADREAIQELKHAYCWRYDTGDLDGLMELFTPDAVCDLDAFGSWRGTEEIRRGYARQMAATGIPGTRLHSVSNPLIRISGDRAKGWWYLVDYDTSPGCNAPVRILATYDDDYLRTDGGGGSRTPG</sequence>